<dbReference type="InterPro" id="IPR007345">
    <property type="entry name" value="Polysacch_pyruvyl_Trfase"/>
</dbReference>
<dbReference type="GO" id="GO:0016740">
    <property type="term" value="F:transferase activity"/>
    <property type="evidence" value="ECO:0007669"/>
    <property type="project" value="UniProtKB-KW"/>
</dbReference>
<accession>A0A2T3FPQ1</accession>
<reference evidence="3" key="2">
    <citation type="journal article" date="2019" name="Int. J. Syst. Evol. Microbiol.">
        <title>Faecalibacillus intestinalis gen. nov., sp. nov. and Faecalibacillus faecis sp. nov., isolated from human faeces.</title>
        <authorList>
            <person name="Seo B."/>
            <person name="Jeon K."/>
            <person name="Baek I."/>
            <person name="Lee Y.M."/>
            <person name="Baek K."/>
            <person name="Ko G."/>
        </authorList>
    </citation>
    <scope>NUCLEOTIDE SEQUENCE</scope>
    <source>
        <strain evidence="3">SNUG30370</strain>
    </source>
</reference>
<protein>
    <submittedName>
        <fullName evidence="2">Polysaccharide pyruvyl transferase family protein</fullName>
    </submittedName>
</protein>
<dbReference type="RefSeq" id="WP_106988665.1">
    <property type="nucleotide sequence ID" value="NZ_JAJDKR010000009.1"/>
</dbReference>
<dbReference type="Proteomes" id="UP000241201">
    <property type="component" value="Unassembled WGS sequence"/>
</dbReference>
<comment type="caution">
    <text evidence="3">The sequence shown here is derived from an EMBL/GenBank/DDBJ whole genome shotgun (WGS) entry which is preliminary data.</text>
</comment>
<sequence>MKFANIIYTKRNDRLTIGDDMQLLAIENLYKYMGINYDEVVRIPYHELSTYNGEYVILPISFPLTAYSHNDLITCFSDRIIPVFLGLCVLQDTFTQKDIEYFKKYEPIGCRDEYTLKNMRKNGIKAYLNTCMSVGFPKRIDEKDLIGRKKVICVDVNGKLKEKIPQELLPDCEFLSHTFYKNEFDGTPEELCKKMYEKYIAEARLIITDRIHAALPCAAAGLPVVFAKDRYSYRFSGIDKIMKIYTEKEFDQINWNPKPYEFENLKKQLLENAKSRILKTYEENRYMYDLSYYFENYSRPKYNIEFLNDTYNYIDSLANKEIKYILWGVTQTATLIKSYFDRNYPNARLVGIVDRDKRFEFCGCNTTSKDIILENKNAVVFVTTGAAIRESNLFFKENNIKNYFQCCVDNISNKNDGMNGDKNG</sequence>
<dbReference type="AlphaFoldDB" id="A0A2T3FPQ1"/>
<keyword evidence="2" id="KW-0808">Transferase</keyword>
<evidence type="ECO:0000313" key="4">
    <source>
        <dbReference type="Proteomes" id="UP000241201"/>
    </source>
</evidence>
<reference evidence="2" key="3">
    <citation type="submission" date="2021-10" db="EMBL/GenBank/DDBJ databases">
        <title>Collection of gut derived symbiotic bacterial strains cultured from healthy donors.</title>
        <authorList>
            <person name="Lin H."/>
            <person name="Littmann E."/>
            <person name="Kohout C."/>
            <person name="Pamer E.G."/>
        </authorList>
    </citation>
    <scope>NUCLEOTIDE SEQUENCE</scope>
    <source>
        <strain evidence="2">DFI.4.48</strain>
    </source>
</reference>
<evidence type="ECO:0000259" key="1">
    <source>
        <dbReference type="Pfam" id="PF04230"/>
    </source>
</evidence>
<reference evidence="4" key="1">
    <citation type="submission" date="2018-03" db="EMBL/GenBank/DDBJ databases">
        <title>Lachnoclostridium SNUG30370 gen.nov., sp.nov., isolated from human faeces.</title>
        <authorList>
            <person name="Seo B."/>
            <person name="Jeon K."/>
            <person name="Ko G."/>
        </authorList>
    </citation>
    <scope>NUCLEOTIDE SEQUENCE [LARGE SCALE GENOMIC DNA]</scope>
    <source>
        <strain evidence="4">SNUG30370</strain>
    </source>
</reference>
<dbReference type="EMBL" id="JAJDKZ010000010">
    <property type="protein sequence ID" value="MCB8609919.1"/>
    <property type="molecule type" value="Genomic_DNA"/>
</dbReference>
<dbReference type="GeneID" id="77471680"/>
<proteinExistence type="predicted"/>
<organism evidence="3 4">
    <name type="scientific">Faecalibacillus faecis</name>
    <dbReference type="NCBI Taxonomy" id="1982628"/>
    <lineage>
        <taxon>Bacteria</taxon>
        <taxon>Bacillati</taxon>
        <taxon>Bacillota</taxon>
        <taxon>Erysipelotrichia</taxon>
        <taxon>Erysipelotrichales</taxon>
        <taxon>Coprobacillaceae</taxon>
        <taxon>Faecalibacillus</taxon>
    </lineage>
</organism>
<evidence type="ECO:0000313" key="3">
    <source>
        <dbReference type="EMBL" id="PST37255.1"/>
    </source>
</evidence>
<dbReference type="EMBL" id="PYLP01000019">
    <property type="protein sequence ID" value="PST37255.1"/>
    <property type="molecule type" value="Genomic_DNA"/>
</dbReference>
<dbReference type="Proteomes" id="UP001198439">
    <property type="component" value="Unassembled WGS sequence"/>
</dbReference>
<evidence type="ECO:0000313" key="2">
    <source>
        <dbReference type="EMBL" id="MCB8609919.1"/>
    </source>
</evidence>
<feature type="domain" description="Polysaccharide pyruvyl transferase" evidence="1">
    <location>
        <begin position="17"/>
        <end position="226"/>
    </location>
</feature>
<dbReference type="Pfam" id="PF04230">
    <property type="entry name" value="PS_pyruv_trans"/>
    <property type="match status" value="1"/>
</dbReference>
<gene>
    <name evidence="3" type="ORF">C7U55_11360</name>
    <name evidence="2" type="ORF">LJD69_04850</name>
</gene>
<name>A0A2T3FPQ1_9FIRM</name>
<keyword evidence="4" id="KW-1185">Reference proteome</keyword>